<organism evidence="1 2">
    <name type="scientific">Cellulomonas algicola</name>
    <dbReference type="NCBI Taxonomy" id="2071633"/>
    <lineage>
        <taxon>Bacteria</taxon>
        <taxon>Bacillati</taxon>
        <taxon>Actinomycetota</taxon>
        <taxon>Actinomycetes</taxon>
        <taxon>Micrococcales</taxon>
        <taxon>Cellulomonadaceae</taxon>
        <taxon>Cellulomonas</taxon>
    </lineage>
</organism>
<keyword evidence="2" id="KW-1185">Reference proteome</keyword>
<evidence type="ECO:0000313" key="2">
    <source>
        <dbReference type="Proteomes" id="UP000288246"/>
    </source>
</evidence>
<evidence type="ECO:0000313" key="1">
    <source>
        <dbReference type="EMBL" id="GCD21705.1"/>
    </source>
</evidence>
<gene>
    <name evidence="1" type="ORF">CTKZ_32670</name>
</gene>
<name>A0A401V484_9CELL</name>
<dbReference type="AlphaFoldDB" id="A0A401V484"/>
<comment type="caution">
    <text evidence="1">The sequence shown here is derived from an EMBL/GenBank/DDBJ whole genome shotgun (WGS) entry which is preliminary data.</text>
</comment>
<protein>
    <submittedName>
        <fullName evidence="1">Uncharacterized protein</fullName>
    </submittedName>
</protein>
<sequence length="153" mass="17042">MRPHDWVRALSARDDLNGRPAKQMTDIPDLTDWLVAQPDLFETKKKLFGKTVIHKPSGEKVVEGYRYFRSSIDELVTAFESGDLAAVQALEYAVDEDGDADTSAVALLLAYTKSGAFLAAQPEEYQDYVPVRVREPRFFPGSTALVESLDQTS</sequence>
<reference evidence="1 2" key="1">
    <citation type="submission" date="2018-11" db="EMBL/GenBank/DDBJ databases">
        <title>Draft genome sequence of Cellulomonas takizawaensis strain TKZ-21.</title>
        <authorList>
            <person name="Yamamura H."/>
            <person name="Hayashi T."/>
            <person name="Hamada M."/>
            <person name="Serisawa Y."/>
            <person name="Matsuyama K."/>
            <person name="Nakagawa Y."/>
            <person name="Otoguro M."/>
            <person name="Yanagida F."/>
            <person name="Hayakawa M."/>
        </authorList>
    </citation>
    <scope>NUCLEOTIDE SEQUENCE [LARGE SCALE GENOMIC DNA]</scope>
    <source>
        <strain evidence="1 2">TKZ-21</strain>
    </source>
</reference>
<dbReference type="Proteomes" id="UP000288246">
    <property type="component" value="Unassembled WGS sequence"/>
</dbReference>
<proteinExistence type="predicted"/>
<dbReference type="EMBL" id="BHYL01000331">
    <property type="protein sequence ID" value="GCD21705.1"/>
    <property type="molecule type" value="Genomic_DNA"/>
</dbReference>
<accession>A0A401V484</accession>